<name>A0A395HVR3_ASPHC</name>
<dbReference type="GO" id="GO:0008239">
    <property type="term" value="F:dipeptidyl-peptidase activity"/>
    <property type="evidence" value="ECO:0007669"/>
    <property type="project" value="InterPro"/>
</dbReference>
<feature type="domain" description="Xaa-Pro dipeptidyl-peptidase C-terminal" evidence="1">
    <location>
        <begin position="10"/>
        <end position="230"/>
    </location>
</feature>
<sequence length="234" mass="25631">MPLHTKEGALQFLDYYLKASQNGWNMTPRVRVAITDTGGSNRRAKLNEWPIEQTEHVKVYLDADRHTLSRNGSSCQAKTTYRGSTGKTTFVTTFAEDTQLLGYFSGHIFMEADGADDMDLFLTLEKLDRDGNLLTPLLACTVDLESQCISAAGSTRGTQACLRVSLRVVGRQESTSFFPVQTYGSPQKLAAGQMVPIDGAFIPSAYYFHAGQKLRLVISGQSDSGVSAINMDPT</sequence>
<keyword evidence="3" id="KW-1185">Reference proteome</keyword>
<dbReference type="Pfam" id="PF08530">
    <property type="entry name" value="PepX_C"/>
    <property type="match status" value="1"/>
</dbReference>
<evidence type="ECO:0000313" key="3">
    <source>
        <dbReference type="Proteomes" id="UP000248961"/>
    </source>
</evidence>
<organism evidence="2 3">
    <name type="scientific">Aspergillus homomorphus (strain CBS 101889)</name>
    <dbReference type="NCBI Taxonomy" id="1450537"/>
    <lineage>
        <taxon>Eukaryota</taxon>
        <taxon>Fungi</taxon>
        <taxon>Dikarya</taxon>
        <taxon>Ascomycota</taxon>
        <taxon>Pezizomycotina</taxon>
        <taxon>Eurotiomycetes</taxon>
        <taxon>Eurotiomycetidae</taxon>
        <taxon>Eurotiales</taxon>
        <taxon>Aspergillaceae</taxon>
        <taxon>Aspergillus</taxon>
        <taxon>Aspergillus subgen. Circumdati</taxon>
    </lineage>
</organism>
<dbReference type="InterPro" id="IPR029058">
    <property type="entry name" value="AB_hydrolase_fold"/>
</dbReference>
<dbReference type="RefSeq" id="XP_025550639.1">
    <property type="nucleotide sequence ID" value="XM_025696371.1"/>
</dbReference>
<dbReference type="Proteomes" id="UP000248961">
    <property type="component" value="Unassembled WGS sequence"/>
</dbReference>
<protein>
    <submittedName>
        <fullName evidence="2">Galactose-binding like protein</fullName>
    </submittedName>
</protein>
<reference evidence="2 3" key="1">
    <citation type="submission" date="2018-02" db="EMBL/GenBank/DDBJ databases">
        <title>The genomes of Aspergillus section Nigri reveals drivers in fungal speciation.</title>
        <authorList>
            <consortium name="DOE Joint Genome Institute"/>
            <person name="Vesth T.C."/>
            <person name="Nybo J."/>
            <person name="Theobald S."/>
            <person name="Brandl J."/>
            <person name="Frisvad J.C."/>
            <person name="Nielsen K.F."/>
            <person name="Lyhne E.K."/>
            <person name="Kogle M.E."/>
            <person name="Kuo A."/>
            <person name="Riley R."/>
            <person name="Clum A."/>
            <person name="Nolan M."/>
            <person name="Lipzen A."/>
            <person name="Salamov A."/>
            <person name="Henrissat B."/>
            <person name="Wiebenga A."/>
            <person name="De vries R.P."/>
            <person name="Grigoriev I.V."/>
            <person name="Mortensen U.H."/>
            <person name="Andersen M.R."/>
            <person name="Baker S.E."/>
        </authorList>
    </citation>
    <scope>NUCLEOTIDE SEQUENCE [LARGE SCALE GENOMIC DNA]</scope>
    <source>
        <strain evidence="2 3">CBS 101889</strain>
    </source>
</reference>
<evidence type="ECO:0000259" key="1">
    <source>
        <dbReference type="SMART" id="SM00939"/>
    </source>
</evidence>
<dbReference type="OrthoDB" id="2578740at2759"/>
<dbReference type="AlphaFoldDB" id="A0A395HVR3"/>
<dbReference type="STRING" id="1450537.A0A395HVR3"/>
<accession>A0A395HVR3</accession>
<dbReference type="Gene3D" id="3.40.50.1820">
    <property type="entry name" value="alpha/beta hydrolase"/>
    <property type="match status" value="1"/>
</dbReference>
<gene>
    <name evidence="2" type="ORF">BO97DRAFT_415070</name>
</gene>
<proteinExistence type="predicted"/>
<dbReference type="SMART" id="SM00939">
    <property type="entry name" value="PepX_C"/>
    <property type="match status" value="1"/>
</dbReference>
<dbReference type="InterPro" id="IPR013736">
    <property type="entry name" value="Xaa-Pro_dipept_C"/>
</dbReference>
<evidence type="ECO:0000313" key="2">
    <source>
        <dbReference type="EMBL" id="RAL11485.1"/>
    </source>
</evidence>
<dbReference type="InterPro" id="IPR008979">
    <property type="entry name" value="Galactose-bd-like_sf"/>
</dbReference>
<dbReference type="Gene3D" id="2.60.120.260">
    <property type="entry name" value="Galactose-binding domain-like"/>
    <property type="match status" value="1"/>
</dbReference>
<dbReference type="VEuPathDB" id="FungiDB:BO97DRAFT_415070"/>
<dbReference type="GeneID" id="37200660"/>
<dbReference type="EMBL" id="KZ824288">
    <property type="protein sequence ID" value="RAL11485.1"/>
    <property type="molecule type" value="Genomic_DNA"/>
</dbReference>
<dbReference type="SUPFAM" id="SSF49785">
    <property type="entry name" value="Galactose-binding domain-like"/>
    <property type="match status" value="1"/>
</dbReference>